<evidence type="ECO:0000313" key="2">
    <source>
        <dbReference type="EMBL" id="PTM58671.1"/>
    </source>
</evidence>
<keyword evidence="1" id="KW-0732">Signal</keyword>
<protein>
    <recommendedName>
        <fullName evidence="4">Lipoprotein</fullName>
    </recommendedName>
</protein>
<evidence type="ECO:0000313" key="3">
    <source>
        <dbReference type="Proteomes" id="UP000241639"/>
    </source>
</evidence>
<comment type="caution">
    <text evidence="2">The sequence shown here is derived from an EMBL/GenBank/DDBJ whole genome shotgun (WGS) entry which is preliminary data.</text>
</comment>
<name>A0A2T4Z9V7_9BACL</name>
<dbReference type="AlphaFoldDB" id="A0A2T4Z9V7"/>
<dbReference type="OrthoDB" id="2449131at2"/>
<dbReference type="Proteomes" id="UP000241639">
    <property type="component" value="Unassembled WGS sequence"/>
</dbReference>
<feature type="signal peptide" evidence="1">
    <location>
        <begin position="1"/>
        <end position="18"/>
    </location>
</feature>
<keyword evidence="3" id="KW-1185">Reference proteome</keyword>
<organism evidence="2 3">
    <name type="scientific">Desmospora activa DSM 45169</name>
    <dbReference type="NCBI Taxonomy" id="1121389"/>
    <lineage>
        <taxon>Bacteria</taxon>
        <taxon>Bacillati</taxon>
        <taxon>Bacillota</taxon>
        <taxon>Bacilli</taxon>
        <taxon>Bacillales</taxon>
        <taxon>Thermoactinomycetaceae</taxon>
        <taxon>Desmospora</taxon>
    </lineage>
</organism>
<proteinExistence type="predicted"/>
<sequence length="238" mass="27258">MTRIKVAMVAVIVSLLVAGCNVRTQEFNQRVMQDLPLEVQQVQTALDQYMEQTPVLPIKSTQGHSFYEKYVLDLKQLDAFLGSRPANSFEKGGSFVFVVANPGEGKNYQVRVLDLRVTEELRDLNRRVDHYQRSNGEWPQGEREGEEFYRLDYKKLGIDPVTIPSPYSGQGSLSVLINADGELFLDYRAEVMQLLEKEDKDTEKKADLRERLWEDSVYVPAYSPLMEEKDGEPILSTE</sequence>
<reference evidence="2 3" key="1">
    <citation type="submission" date="2018-04" db="EMBL/GenBank/DDBJ databases">
        <title>Genomic Encyclopedia of Archaeal and Bacterial Type Strains, Phase II (KMG-II): from individual species to whole genera.</title>
        <authorList>
            <person name="Goeker M."/>
        </authorList>
    </citation>
    <scope>NUCLEOTIDE SEQUENCE [LARGE SCALE GENOMIC DNA]</scope>
    <source>
        <strain evidence="2 3">DSM 45169</strain>
    </source>
</reference>
<dbReference type="PROSITE" id="PS51257">
    <property type="entry name" value="PROKAR_LIPOPROTEIN"/>
    <property type="match status" value="1"/>
</dbReference>
<feature type="chain" id="PRO_5038632770" description="Lipoprotein" evidence="1">
    <location>
        <begin position="19"/>
        <end position="238"/>
    </location>
</feature>
<evidence type="ECO:0008006" key="4">
    <source>
        <dbReference type="Google" id="ProtNLM"/>
    </source>
</evidence>
<evidence type="ECO:0000256" key="1">
    <source>
        <dbReference type="SAM" id="SignalP"/>
    </source>
</evidence>
<gene>
    <name evidence="2" type="ORF">C8J48_1258</name>
</gene>
<dbReference type="RefSeq" id="WP_107725442.1">
    <property type="nucleotide sequence ID" value="NZ_PZZP01000001.1"/>
</dbReference>
<accession>A0A2T4Z9V7</accession>
<dbReference type="EMBL" id="PZZP01000001">
    <property type="protein sequence ID" value="PTM58671.1"/>
    <property type="molecule type" value="Genomic_DNA"/>
</dbReference>